<dbReference type="OrthoDB" id="8779206at2"/>
<gene>
    <name evidence="2" type="ORF">NCTC12871_01587</name>
</gene>
<sequence length="138" mass="16042">MNVKTILNRTIFGLSKEYYFRQFIFAILVCVAIILKFISDMHHADAGSIARISVISGVLLICSLLYPYSRFLYESIVGFFLGENTFLVNSWIFLVVKLFTMVICLQLSFILAPICWIYLYFYYAHHAKKQSKLENEIS</sequence>
<evidence type="ECO:0000256" key="1">
    <source>
        <dbReference type="SAM" id="Phobius"/>
    </source>
</evidence>
<organism evidence="2 3">
    <name type="scientific">Actinobacillus delphinicola</name>
    <dbReference type="NCBI Taxonomy" id="51161"/>
    <lineage>
        <taxon>Bacteria</taxon>
        <taxon>Pseudomonadati</taxon>
        <taxon>Pseudomonadota</taxon>
        <taxon>Gammaproteobacteria</taxon>
        <taxon>Pasteurellales</taxon>
        <taxon>Pasteurellaceae</taxon>
        <taxon>Actinobacillus</taxon>
    </lineage>
</organism>
<feature type="transmembrane region" description="Helical" evidence="1">
    <location>
        <begin position="20"/>
        <end position="38"/>
    </location>
</feature>
<proteinExistence type="predicted"/>
<evidence type="ECO:0000313" key="3">
    <source>
        <dbReference type="Proteomes" id="UP000279799"/>
    </source>
</evidence>
<evidence type="ECO:0000313" key="2">
    <source>
        <dbReference type="EMBL" id="VEJ10079.1"/>
    </source>
</evidence>
<dbReference type="EMBL" id="LR134510">
    <property type="protein sequence ID" value="VEJ10079.1"/>
    <property type="molecule type" value="Genomic_DNA"/>
</dbReference>
<accession>A0A448TVY0</accession>
<dbReference type="AlphaFoldDB" id="A0A448TVY0"/>
<keyword evidence="1" id="KW-0812">Transmembrane</keyword>
<name>A0A448TVY0_9PAST</name>
<keyword evidence="3" id="KW-1185">Reference proteome</keyword>
<keyword evidence="1" id="KW-1133">Transmembrane helix</keyword>
<feature type="transmembrane region" description="Helical" evidence="1">
    <location>
        <begin position="88"/>
        <end position="121"/>
    </location>
</feature>
<dbReference type="KEGG" id="adp:NCTC12871_01587"/>
<dbReference type="Proteomes" id="UP000279799">
    <property type="component" value="Chromosome"/>
</dbReference>
<feature type="transmembrane region" description="Helical" evidence="1">
    <location>
        <begin position="50"/>
        <end position="68"/>
    </location>
</feature>
<keyword evidence="1" id="KW-0472">Membrane</keyword>
<protein>
    <submittedName>
        <fullName evidence="2">Uncharacterized protein</fullName>
    </submittedName>
</protein>
<dbReference type="RefSeq" id="WP_126600519.1">
    <property type="nucleotide sequence ID" value="NZ_LR134510.1"/>
</dbReference>
<reference evidence="2 3" key="1">
    <citation type="submission" date="2018-12" db="EMBL/GenBank/DDBJ databases">
        <authorList>
            <consortium name="Pathogen Informatics"/>
        </authorList>
    </citation>
    <scope>NUCLEOTIDE SEQUENCE [LARGE SCALE GENOMIC DNA]</scope>
    <source>
        <strain evidence="2 3">NCTC12871</strain>
    </source>
</reference>